<dbReference type="Pfam" id="PF00691">
    <property type="entry name" value="OmpA"/>
    <property type="match status" value="1"/>
</dbReference>
<evidence type="ECO:0000259" key="6">
    <source>
        <dbReference type="PROSITE" id="PS51123"/>
    </source>
</evidence>
<protein>
    <recommendedName>
        <fullName evidence="6">OmpA-like domain-containing protein</fullName>
    </recommendedName>
</protein>
<evidence type="ECO:0000256" key="4">
    <source>
        <dbReference type="PROSITE-ProRule" id="PRU00473"/>
    </source>
</evidence>
<dbReference type="InterPro" id="IPR006665">
    <property type="entry name" value="OmpA-like"/>
</dbReference>
<keyword evidence="8" id="KW-1185">Reference proteome</keyword>
<evidence type="ECO:0000313" key="8">
    <source>
        <dbReference type="Proteomes" id="UP000030185"/>
    </source>
</evidence>
<dbReference type="GO" id="GO:0009279">
    <property type="term" value="C:cell outer membrane"/>
    <property type="evidence" value="ECO:0007669"/>
    <property type="project" value="UniProtKB-SubCell"/>
</dbReference>
<dbReference type="RefSeq" id="WP_045467248.1">
    <property type="nucleotide sequence ID" value="NZ_BBLT01000009.1"/>
</dbReference>
<dbReference type="EMBL" id="BBLT01000009">
    <property type="protein sequence ID" value="GAL86795.1"/>
    <property type="molecule type" value="Genomic_DNA"/>
</dbReference>
<dbReference type="Pfam" id="PF07676">
    <property type="entry name" value="PD40"/>
    <property type="match status" value="3"/>
</dbReference>
<dbReference type="Gene3D" id="3.30.1330.60">
    <property type="entry name" value="OmpA-like domain"/>
    <property type="match status" value="1"/>
</dbReference>
<evidence type="ECO:0000313" key="7">
    <source>
        <dbReference type="EMBL" id="GAL86795.1"/>
    </source>
</evidence>
<feature type="domain" description="OmpA-like" evidence="6">
    <location>
        <begin position="384"/>
        <end position="500"/>
    </location>
</feature>
<dbReference type="InterPro" id="IPR036737">
    <property type="entry name" value="OmpA-like_sf"/>
</dbReference>
<name>A0A098LIM7_9BACT</name>
<dbReference type="InterPro" id="IPR050330">
    <property type="entry name" value="Bact_OuterMem_StrucFunc"/>
</dbReference>
<evidence type="ECO:0000256" key="5">
    <source>
        <dbReference type="SAM" id="SignalP"/>
    </source>
</evidence>
<feature type="chain" id="PRO_5001945155" description="OmpA-like domain-containing protein" evidence="5">
    <location>
        <begin position="20"/>
        <end position="500"/>
    </location>
</feature>
<dbReference type="InterPro" id="IPR011659">
    <property type="entry name" value="WD40"/>
</dbReference>
<dbReference type="STRING" id="153721.MYP_4025"/>
<accession>A0A098LIM7</accession>
<dbReference type="OrthoDB" id="911314at2"/>
<dbReference type="AlphaFoldDB" id="A0A098LIM7"/>
<dbReference type="Proteomes" id="UP000030185">
    <property type="component" value="Unassembled WGS sequence"/>
</dbReference>
<dbReference type="InterPro" id="IPR006664">
    <property type="entry name" value="OMP_bac"/>
</dbReference>
<gene>
    <name evidence="7" type="ORF">MYP_4025</name>
</gene>
<dbReference type="PRINTS" id="PR01021">
    <property type="entry name" value="OMPADOMAIN"/>
</dbReference>
<evidence type="ECO:0000256" key="1">
    <source>
        <dbReference type="ARBA" id="ARBA00004442"/>
    </source>
</evidence>
<reference evidence="7 8" key="1">
    <citation type="submission" date="2014-09" db="EMBL/GenBank/DDBJ databases">
        <title>Sporocytophaga myxococcoides PG-01 genome sequencing.</title>
        <authorList>
            <person name="Liu L."/>
            <person name="Gao P.J."/>
            <person name="Chen G.J."/>
            <person name="Wang L.S."/>
        </authorList>
    </citation>
    <scope>NUCLEOTIDE SEQUENCE [LARGE SCALE GENOMIC DNA]</scope>
    <source>
        <strain evidence="7 8">PG-01</strain>
    </source>
</reference>
<dbReference type="Gene3D" id="2.120.10.30">
    <property type="entry name" value="TolB, C-terminal domain"/>
    <property type="match status" value="1"/>
</dbReference>
<keyword evidence="3" id="KW-0998">Cell outer membrane</keyword>
<feature type="signal peptide" evidence="5">
    <location>
        <begin position="1"/>
        <end position="19"/>
    </location>
</feature>
<comment type="subcellular location">
    <subcellularLocation>
        <location evidence="1">Cell outer membrane</location>
    </subcellularLocation>
</comment>
<evidence type="ECO:0000256" key="2">
    <source>
        <dbReference type="ARBA" id="ARBA00023136"/>
    </source>
</evidence>
<dbReference type="CDD" id="cd07185">
    <property type="entry name" value="OmpA_C-like"/>
    <property type="match status" value="1"/>
</dbReference>
<comment type="caution">
    <text evidence="7">The sequence shown here is derived from an EMBL/GenBank/DDBJ whole genome shotgun (WGS) entry which is preliminary data.</text>
</comment>
<dbReference type="PANTHER" id="PTHR30329:SF21">
    <property type="entry name" value="LIPOPROTEIN YIAD-RELATED"/>
    <property type="match status" value="1"/>
</dbReference>
<dbReference type="eggNOG" id="COG2885">
    <property type="taxonomic scope" value="Bacteria"/>
</dbReference>
<dbReference type="CDD" id="cd15482">
    <property type="entry name" value="Sialidase_non-viral"/>
    <property type="match status" value="1"/>
</dbReference>
<dbReference type="PRINTS" id="PR01023">
    <property type="entry name" value="NAFLGMOTY"/>
</dbReference>
<keyword evidence="5" id="KW-0732">Signal</keyword>
<organism evidence="7 8">
    <name type="scientific">Sporocytophaga myxococcoides</name>
    <dbReference type="NCBI Taxonomy" id="153721"/>
    <lineage>
        <taxon>Bacteria</taxon>
        <taxon>Pseudomonadati</taxon>
        <taxon>Bacteroidota</taxon>
        <taxon>Cytophagia</taxon>
        <taxon>Cytophagales</taxon>
        <taxon>Cytophagaceae</taxon>
        <taxon>Sporocytophaga</taxon>
    </lineage>
</organism>
<evidence type="ECO:0000256" key="3">
    <source>
        <dbReference type="ARBA" id="ARBA00023237"/>
    </source>
</evidence>
<dbReference type="SUPFAM" id="SSF69304">
    <property type="entry name" value="Tricorn protease N-terminal domain"/>
    <property type="match status" value="1"/>
</dbReference>
<keyword evidence="2 4" id="KW-0472">Membrane</keyword>
<dbReference type="SUPFAM" id="SSF103088">
    <property type="entry name" value="OmpA-like"/>
    <property type="match status" value="1"/>
</dbReference>
<dbReference type="PANTHER" id="PTHR30329">
    <property type="entry name" value="STATOR ELEMENT OF FLAGELLAR MOTOR COMPLEX"/>
    <property type="match status" value="1"/>
</dbReference>
<dbReference type="InterPro" id="IPR011042">
    <property type="entry name" value="6-blade_b-propeller_TolB-like"/>
</dbReference>
<dbReference type="PROSITE" id="PS51123">
    <property type="entry name" value="OMPA_2"/>
    <property type="match status" value="1"/>
</dbReference>
<dbReference type="eggNOG" id="COG0823">
    <property type="taxonomic scope" value="Bacteria"/>
</dbReference>
<sequence>MSKKLFLFVLNFISLVAFGQKHANTNLQSLGNPVNTLENSEFAPTISADGNTLIFESDKGGRWRLYMSSQVQPGVWSKPIDIAAINNVVGPNDFLGGPCLSYDGSTLFFTSNMKGGMGGIDIWYSKRTGNNWSAPKNLGKPVNSAGYDGFPSLSPDGKILYFMRAGEKNTSTGQRCCKLFTATRQGAFFINPVPLPYPINTGCEGYPRIMADGKTLIYSSYKPEGKGGYDLYESKLKYGKWTKPVPLDFINTSKDDELISVPASGDVIYLSSTSSNNKDDIYKVELPGEFRPEKVISVEGFIKDEETNKPIASTIQLNNFKTKEKVSEVTNDSLTGKFQVYIEEGKTYDFSISSKGHTFHSEVLKPDSVKRYQKFEKNIKLKPLKKNTSFVLNNIFFEFDSASLSTTSFFELDRVVDLMKANKTLVVEISAHTDDKGSDDYNNKLSQNRAESVVRYLKSKGIIAERLVARGFGKTMPAVPNDSDENRAKNRRVEFKILKI</sequence>
<proteinExistence type="predicted"/>